<dbReference type="WormBase" id="K07H8.1">
    <property type="protein sequence ID" value="CE18021"/>
    <property type="gene ID" value="WBGene00019503"/>
    <property type="gene designation" value="tbce-1"/>
</dbReference>
<dbReference type="CDD" id="cd17044">
    <property type="entry name" value="Ubl_TBCE"/>
    <property type="match status" value="1"/>
</dbReference>
<accession>Q20068</accession>
<evidence type="ECO:0000256" key="1">
    <source>
        <dbReference type="ARBA" id="ARBA00004496"/>
    </source>
</evidence>
<evidence type="ECO:0000313" key="13">
    <source>
        <dbReference type="WormBase" id="K07H8.1"/>
    </source>
</evidence>
<dbReference type="InterPro" id="IPR000938">
    <property type="entry name" value="CAP-Gly_domain"/>
</dbReference>
<dbReference type="FunFam" id="2.30.30.190:FF:000016">
    <property type="entry name" value="Tubulin-folding cofactor E"/>
    <property type="match status" value="1"/>
</dbReference>
<dbReference type="UCSC" id="K07H8.1">
    <property type="organism name" value="c. elegans"/>
</dbReference>
<comment type="subcellular location">
    <subcellularLocation>
        <location evidence="1">Cytoplasm</location>
    </subcellularLocation>
</comment>
<dbReference type="SMART" id="SM01052">
    <property type="entry name" value="CAP_GLY"/>
    <property type="match status" value="1"/>
</dbReference>
<evidence type="ECO:0000256" key="6">
    <source>
        <dbReference type="ARBA" id="ARBA00022737"/>
    </source>
</evidence>
<dbReference type="GO" id="GO:0007021">
    <property type="term" value="P:tubulin complex assembly"/>
    <property type="evidence" value="ECO:0000318"/>
    <property type="project" value="GO_Central"/>
</dbReference>
<sequence>MEIGQRVRINFEVATVRYIGEVDGYGSQRWVGLEWDDPTRGKHDGIVRGKRYFQTRHPNGGSLMKHEIVPKPTDLLFEIKDRYIEEESVETEIELAQSNKKIELIGMDQTAAKQSNIEKLINIVLDNRSVGFPPSSDSPQFILCRELNLYGNLLYKWKTVRQILEYFPRIQELNLRRNRMQCFNEEEDDDESEGDDHVYSDSCKKLVISECNLSENSIDSILLRFPSTSDVVAFGNDLTRFSVSEAVSSRLTSLDLEDNPFKTLDSIHGTFPNLTQLSVANCGITSLNGFDGSIKFPKLEYLNIKRNSIVEWKSVNSIRSLKSLKRLLFDCKKLSTEKGVHAYEIVIAKLSTLIDLNRFDVSEVERRSAEIRFLNKYAGLNDNEDHQDDIKRLIEIHGEPTLDTAKKGLAVVKIRIECGNRVETRRLPLGMSIQKIRDMLARLFKVPNTSKIRLYLVMSEKAKQHRIELENPLREFGHYSPSEDRDILVVEHD</sequence>
<dbReference type="eggNOG" id="KOG3207">
    <property type="taxonomic scope" value="Eukaryota"/>
</dbReference>
<dbReference type="RefSeq" id="NP_501395.1">
    <property type="nucleotide sequence ID" value="NM_068994.5"/>
</dbReference>
<evidence type="ECO:0000256" key="2">
    <source>
        <dbReference type="ARBA" id="ARBA00006286"/>
    </source>
</evidence>
<dbReference type="GO" id="GO:0005737">
    <property type="term" value="C:cytoplasm"/>
    <property type="evidence" value="ECO:0007005"/>
    <property type="project" value="WormBase"/>
</dbReference>
<evidence type="ECO:0000256" key="8">
    <source>
        <dbReference type="ARBA" id="ARBA00026055"/>
    </source>
</evidence>
<dbReference type="Gene3D" id="3.80.10.10">
    <property type="entry name" value="Ribonuclease Inhibitor"/>
    <property type="match status" value="2"/>
</dbReference>
<feature type="domain" description="CAP-Gly" evidence="10">
    <location>
        <begin position="30"/>
        <end position="65"/>
    </location>
</feature>
<keyword evidence="6" id="KW-0677">Repeat</keyword>
<name>Q20068_CAEEL</name>
<dbReference type="HOGENOM" id="CLU_017716_5_0_1"/>
<organism evidence="11 12">
    <name type="scientific">Caenorhabditis elegans</name>
    <dbReference type="NCBI Taxonomy" id="6239"/>
    <lineage>
        <taxon>Eukaryota</taxon>
        <taxon>Metazoa</taxon>
        <taxon>Ecdysozoa</taxon>
        <taxon>Nematoda</taxon>
        <taxon>Chromadorea</taxon>
        <taxon>Rhabditida</taxon>
        <taxon>Rhabditina</taxon>
        <taxon>Rhabditomorpha</taxon>
        <taxon>Rhabditoidea</taxon>
        <taxon>Rhabditidae</taxon>
        <taxon>Peloderinae</taxon>
        <taxon>Caenorhabditis</taxon>
    </lineage>
</organism>
<evidence type="ECO:0007829" key="14">
    <source>
        <dbReference type="PeptideAtlas" id="Q20068"/>
    </source>
</evidence>
<dbReference type="SUPFAM" id="SSF74924">
    <property type="entry name" value="Cap-Gly domain"/>
    <property type="match status" value="1"/>
</dbReference>
<gene>
    <name evidence="11 13" type="primary">tbce-1</name>
    <name evidence="11" type="ORF">CELE_K07H8.1</name>
    <name evidence="13" type="ORF">K07H8.1</name>
</gene>
<proteinExistence type="evidence at protein level"/>
<dbReference type="OMA" id="SEESHMF"/>
<dbReference type="GO" id="GO:0000226">
    <property type="term" value="P:microtubule cytoskeleton organization"/>
    <property type="evidence" value="ECO:0000318"/>
    <property type="project" value="GO_Central"/>
</dbReference>
<dbReference type="PIR" id="T33025">
    <property type="entry name" value="T33025"/>
</dbReference>
<dbReference type="PaxDb" id="6239-K07H8.1"/>
<dbReference type="SMR" id="Q20068"/>
<dbReference type="PANTHER" id="PTHR18849">
    <property type="entry name" value="LEUCINE RICH REPEAT PROTEIN"/>
    <property type="match status" value="1"/>
</dbReference>
<dbReference type="PROSITE" id="PS50245">
    <property type="entry name" value="CAP_GLY_2"/>
    <property type="match status" value="1"/>
</dbReference>
<protein>
    <recommendedName>
        <fullName evidence="3">Tubulin-specific chaperone E</fullName>
    </recommendedName>
    <alternativeName>
        <fullName evidence="9">Tubulin-folding cofactor E</fullName>
    </alternativeName>
</protein>
<dbReference type="InParanoid" id="Q20068"/>
<dbReference type="Bgee" id="WBGene00019503">
    <property type="expression patterns" value="Expressed in germ line (C elegans) and 4 other cell types or tissues"/>
</dbReference>
<dbReference type="InterPro" id="IPR036859">
    <property type="entry name" value="CAP-Gly_dom_sf"/>
</dbReference>
<evidence type="ECO:0000259" key="10">
    <source>
        <dbReference type="PROSITE" id="PS50245"/>
    </source>
</evidence>
<dbReference type="PIR" id="T16278">
    <property type="entry name" value="T16278"/>
</dbReference>
<reference evidence="11 12" key="1">
    <citation type="journal article" date="1998" name="Science">
        <title>Genome sequence of the nematode C. elegans: a platform for investigating biology.</title>
        <authorList>
            <consortium name="The C. elegans sequencing consortium"/>
            <person name="Sulson J.E."/>
            <person name="Waterston R."/>
        </authorList>
    </citation>
    <scope>NUCLEOTIDE SEQUENCE [LARGE SCALE GENOMIC DNA]</scope>
    <source>
        <strain evidence="11 12">Bristol N2</strain>
    </source>
</reference>
<keyword evidence="7" id="KW-0143">Chaperone</keyword>
<evidence type="ECO:0000256" key="3">
    <source>
        <dbReference type="ARBA" id="ARBA00015004"/>
    </source>
</evidence>
<evidence type="ECO:0000256" key="4">
    <source>
        <dbReference type="ARBA" id="ARBA00022490"/>
    </source>
</evidence>
<dbReference type="SUPFAM" id="SSF54236">
    <property type="entry name" value="Ubiquitin-like"/>
    <property type="match status" value="1"/>
</dbReference>
<dbReference type="OrthoDB" id="5273213at2759"/>
<dbReference type="PeptideAtlas" id="Q20068"/>
<evidence type="ECO:0000313" key="12">
    <source>
        <dbReference type="Proteomes" id="UP000001940"/>
    </source>
</evidence>
<keyword evidence="12" id="KW-1185">Reference proteome</keyword>
<dbReference type="Pfam" id="PF01302">
    <property type="entry name" value="CAP_GLY"/>
    <property type="match status" value="1"/>
</dbReference>
<dbReference type="Gene3D" id="3.10.20.90">
    <property type="entry name" value="Phosphatidylinositol 3-kinase Catalytic Subunit, Chain A, domain 1"/>
    <property type="match status" value="1"/>
</dbReference>
<comment type="subunit">
    <text evidence="8">Supercomplex made of cofactors A to E. Cofactors A and D function by capturing and stabilizing tubulin in a quasi-native conformation. Cofactor E binds to the cofactor D-tubulin complex; interaction with cofactor C then causes the release of tubulin polypeptides that are committed to the native state.</text>
</comment>
<keyword evidence="14" id="KW-1267">Proteomics identification</keyword>
<evidence type="ECO:0000256" key="9">
    <source>
        <dbReference type="ARBA" id="ARBA00030180"/>
    </source>
</evidence>
<dbReference type="GO" id="GO:0043014">
    <property type="term" value="F:alpha-tubulin binding"/>
    <property type="evidence" value="ECO:0000318"/>
    <property type="project" value="GO_Central"/>
</dbReference>
<dbReference type="GO" id="GO:0007023">
    <property type="term" value="P:post-chaperonin tubulin folding pathway"/>
    <property type="evidence" value="ECO:0000318"/>
    <property type="project" value="GO_Central"/>
</dbReference>
<keyword evidence="4" id="KW-0963">Cytoplasm</keyword>
<dbReference type="FunFam" id="3.80.10.10:FF:001275">
    <property type="entry name" value="Protein CBG01587"/>
    <property type="match status" value="1"/>
</dbReference>
<dbReference type="Gene3D" id="2.30.30.190">
    <property type="entry name" value="CAP Gly-rich-like domain"/>
    <property type="match status" value="1"/>
</dbReference>
<dbReference type="InterPro" id="IPR029071">
    <property type="entry name" value="Ubiquitin-like_domsf"/>
</dbReference>
<evidence type="ECO:0000256" key="7">
    <source>
        <dbReference type="ARBA" id="ARBA00023186"/>
    </source>
</evidence>
<keyword evidence="5" id="KW-0433">Leucine-rich repeat</keyword>
<dbReference type="FunCoup" id="Q20068">
    <property type="interactions" value="3135"/>
</dbReference>
<dbReference type="CTD" id="177624"/>
<dbReference type="AGR" id="WB:WBGene00019503"/>
<dbReference type="SUPFAM" id="SSF52058">
    <property type="entry name" value="L domain-like"/>
    <property type="match status" value="1"/>
</dbReference>
<dbReference type="InterPro" id="IPR032675">
    <property type="entry name" value="LRR_dom_sf"/>
</dbReference>
<comment type="similarity">
    <text evidence="2">Belongs to the TBCE family.</text>
</comment>
<dbReference type="GeneID" id="177624"/>
<dbReference type="EMBL" id="BX284604">
    <property type="protein sequence ID" value="CCD70598.1"/>
    <property type="molecule type" value="Genomic_DNA"/>
</dbReference>
<dbReference type="Proteomes" id="UP000001940">
    <property type="component" value="Chromosome IV"/>
</dbReference>
<dbReference type="PhylomeDB" id="Q20068"/>
<evidence type="ECO:0000313" key="11">
    <source>
        <dbReference type="EMBL" id="CCD70598.1"/>
    </source>
</evidence>
<dbReference type="KEGG" id="cel:CELE_K07H8.1"/>
<dbReference type="InterPro" id="IPR044079">
    <property type="entry name" value="Ubl_TBCE"/>
</dbReference>
<dbReference type="PANTHER" id="PTHR18849:SF0">
    <property type="entry name" value="CILIA- AND FLAGELLA-ASSOCIATED PROTEIN 410-RELATED"/>
    <property type="match status" value="1"/>
</dbReference>
<evidence type="ECO:0000256" key="5">
    <source>
        <dbReference type="ARBA" id="ARBA00022614"/>
    </source>
</evidence>
<dbReference type="STRING" id="6239.K07H8.1.1"/>
<dbReference type="AlphaFoldDB" id="Q20068"/>